<evidence type="ECO:0000256" key="1">
    <source>
        <dbReference type="SAM" id="MobiDB-lite"/>
    </source>
</evidence>
<gene>
    <name evidence="2" type="ORF">AVEN_234723_1</name>
</gene>
<dbReference type="AlphaFoldDB" id="A0A4Y2HUN5"/>
<comment type="caution">
    <text evidence="2">The sequence shown here is derived from an EMBL/GenBank/DDBJ whole genome shotgun (WGS) entry which is preliminary data.</text>
</comment>
<reference evidence="2 3" key="1">
    <citation type="journal article" date="2019" name="Sci. Rep.">
        <title>Orb-weaving spider Araneus ventricosus genome elucidates the spidroin gene catalogue.</title>
        <authorList>
            <person name="Kono N."/>
            <person name="Nakamura H."/>
            <person name="Ohtoshi R."/>
            <person name="Moran D.A.P."/>
            <person name="Shinohara A."/>
            <person name="Yoshida Y."/>
            <person name="Fujiwara M."/>
            <person name="Mori M."/>
            <person name="Tomita M."/>
            <person name="Arakawa K."/>
        </authorList>
    </citation>
    <scope>NUCLEOTIDE SEQUENCE [LARGE SCALE GENOMIC DNA]</scope>
</reference>
<feature type="region of interest" description="Disordered" evidence="1">
    <location>
        <begin position="1"/>
        <end position="23"/>
    </location>
</feature>
<keyword evidence="3" id="KW-1185">Reference proteome</keyword>
<dbReference type="Proteomes" id="UP000499080">
    <property type="component" value="Unassembled WGS sequence"/>
</dbReference>
<dbReference type="EMBL" id="BGPR01183181">
    <property type="protein sequence ID" value="GBM68905.1"/>
    <property type="molecule type" value="Genomic_DNA"/>
</dbReference>
<evidence type="ECO:0000313" key="3">
    <source>
        <dbReference type="Proteomes" id="UP000499080"/>
    </source>
</evidence>
<organism evidence="2 3">
    <name type="scientific">Araneus ventricosus</name>
    <name type="common">Orbweaver spider</name>
    <name type="synonym">Epeira ventricosa</name>
    <dbReference type="NCBI Taxonomy" id="182803"/>
    <lineage>
        <taxon>Eukaryota</taxon>
        <taxon>Metazoa</taxon>
        <taxon>Ecdysozoa</taxon>
        <taxon>Arthropoda</taxon>
        <taxon>Chelicerata</taxon>
        <taxon>Arachnida</taxon>
        <taxon>Araneae</taxon>
        <taxon>Araneomorphae</taxon>
        <taxon>Entelegynae</taxon>
        <taxon>Araneoidea</taxon>
        <taxon>Araneidae</taxon>
        <taxon>Araneus</taxon>
    </lineage>
</organism>
<name>A0A4Y2HUN5_ARAVE</name>
<proteinExistence type="predicted"/>
<protein>
    <submittedName>
        <fullName evidence="2">Uncharacterized protein</fullName>
    </submittedName>
</protein>
<evidence type="ECO:0000313" key="2">
    <source>
        <dbReference type="EMBL" id="GBM68905.1"/>
    </source>
</evidence>
<sequence>MARFVRRVPVEGKQKQPSSHEQSLSSFSLRKVLAAPSTGRRAIVSQVRNIDVGNTEILFNQFGAYLKNYLAKNNTKQNCETTMKLTMEEKWLKFFVDARYIDQKSCLIKLWQYAFAIQAHNANVEIIFSLMSIQWSRRKKLAISGDN</sequence>
<accession>A0A4Y2HUN5</accession>